<comment type="subcellular location">
    <subcellularLocation>
        <location evidence="1">Secreted</location>
    </subcellularLocation>
</comment>
<dbReference type="PANTHER" id="PTHR22906">
    <property type="entry name" value="PROPERDIN"/>
    <property type="match status" value="1"/>
</dbReference>
<evidence type="ECO:0000256" key="3">
    <source>
        <dbReference type="ARBA" id="ARBA00022729"/>
    </source>
</evidence>
<evidence type="ECO:0000256" key="1">
    <source>
        <dbReference type="ARBA" id="ARBA00004613"/>
    </source>
</evidence>
<organism evidence="6 7">
    <name type="scientific">Mya arenaria</name>
    <name type="common">Soft-shell clam</name>
    <dbReference type="NCBI Taxonomy" id="6604"/>
    <lineage>
        <taxon>Eukaryota</taxon>
        <taxon>Metazoa</taxon>
        <taxon>Spiralia</taxon>
        <taxon>Lophotrochozoa</taxon>
        <taxon>Mollusca</taxon>
        <taxon>Bivalvia</taxon>
        <taxon>Autobranchia</taxon>
        <taxon>Heteroconchia</taxon>
        <taxon>Euheterodonta</taxon>
        <taxon>Imparidentia</taxon>
        <taxon>Neoheterodontei</taxon>
        <taxon>Myida</taxon>
        <taxon>Myoidea</taxon>
        <taxon>Myidae</taxon>
        <taxon>Mya</taxon>
    </lineage>
</organism>
<accession>A0ABY7G754</accession>
<name>A0ABY7G754_MYAAR</name>
<dbReference type="PRINTS" id="PR01705">
    <property type="entry name" value="TSP1REPEAT"/>
</dbReference>
<dbReference type="PANTHER" id="PTHR22906:SF43">
    <property type="entry name" value="PROPERDIN"/>
    <property type="match status" value="1"/>
</dbReference>
<reference evidence="6" key="1">
    <citation type="submission" date="2022-11" db="EMBL/GenBank/DDBJ databases">
        <title>Centuries of genome instability and evolution in soft-shell clam transmissible cancer (bioRxiv).</title>
        <authorList>
            <person name="Hart S.F.M."/>
            <person name="Yonemitsu M.A."/>
            <person name="Giersch R.M."/>
            <person name="Beal B.F."/>
            <person name="Arriagada G."/>
            <person name="Davis B.W."/>
            <person name="Ostrander E.A."/>
            <person name="Goff S.P."/>
            <person name="Metzger M.J."/>
        </authorList>
    </citation>
    <scope>NUCLEOTIDE SEQUENCE</scope>
    <source>
        <strain evidence="6">MELC-2E11</strain>
        <tissue evidence="6">Siphon/mantle</tissue>
    </source>
</reference>
<dbReference type="InterPro" id="IPR000884">
    <property type="entry name" value="TSP1_rpt"/>
</dbReference>
<dbReference type="InterPro" id="IPR036383">
    <property type="entry name" value="TSP1_rpt_sf"/>
</dbReference>
<evidence type="ECO:0000256" key="4">
    <source>
        <dbReference type="ARBA" id="ARBA00022737"/>
    </source>
</evidence>
<keyword evidence="7" id="KW-1185">Reference proteome</keyword>
<proteinExistence type="predicted"/>
<keyword evidence="5" id="KW-1015">Disulfide bond</keyword>
<evidence type="ECO:0000256" key="5">
    <source>
        <dbReference type="ARBA" id="ARBA00023157"/>
    </source>
</evidence>
<evidence type="ECO:0000313" key="7">
    <source>
        <dbReference type="Proteomes" id="UP001164746"/>
    </source>
</evidence>
<sequence length="326" mass="34624">EGHWGPWSTYSACSATCGSDVTRTRLRHCISGVCPTGNSSQSIACHMSDCPVTAVDGHWSTWSTSTCTVTCGTGLATSTRTCTNPAPSHGGQTCPGSSIRHSYCRISSSQCSVDGQWSTWSAYGACSDTCGTGQMSSHRSCTHPAPSGGGHNCVGNSLRTQSCTASQTSCVVTSHNNECIHYIEKYITIDNTEKRNRHIAKSTTYGGGQELFEELKISFSGVMDGNWSSWTTWSTCSVSCDLGTITRTRSCSQPAPSIGGRACIGDTTETHECTNGPCPEWSHWFNGDCSVSCGTGTRERMRACSTGNNHDCAGTSYETLPCDGPQ</sequence>
<dbReference type="SUPFAM" id="SSF82895">
    <property type="entry name" value="TSP-1 type 1 repeat"/>
    <property type="match status" value="5"/>
</dbReference>
<evidence type="ECO:0000313" key="6">
    <source>
        <dbReference type="EMBL" id="WAR29970.1"/>
    </source>
</evidence>
<keyword evidence="4" id="KW-0677">Repeat</keyword>
<dbReference type="SMART" id="SM00209">
    <property type="entry name" value="TSP1"/>
    <property type="match status" value="5"/>
</dbReference>
<gene>
    <name evidence="6" type="ORF">MAR_003538</name>
</gene>
<dbReference type="Gene3D" id="2.20.100.10">
    <property type="entry name" value="Thrombospondin type-1 (TSP1) repeat"/>
    <property type="match status" value="5"/>
</dbReference>
<dbReference type="EMBL" id="CP111027">
    <property type="protein sequence ID" value="WAR29970.1"/>
    <property type="molecule type" value="Genomic_DNA"/>
</dbReference>
<keyword evidence="2" id="KW-0964">Secreted</keyword>
<dbReference type="Proteomes" id="UP001164746">
    <property type="component" value="Chromosome 16"/>
</dbReference>
<dbReference type="Pfam" id="PF00090">
    <property type="entry name" value="TSP_1"/>
    <property type="match status" value="5"/>
</dbReference>
<feature type="non-terminal residue" evidence="6">
    <location>
        <position position="1"/>
    </location>
</feature>
<dbReference type="InterPro" id="IPR052065">
    <property type="entry name" value="Compl_asym_regulator"/>
</dbReference>
<dbReference type="PROSITE" id="PS50092">
    <property type="entry name" value="TSP1"/>
    <property type="match status" value="5"/>
</dbReference>
<feature type="non-terminal residue" evidence="6">
    <location>
        <position position="326"/>
    </location>
</feature>
<evidence type="ECO:0000256" key="2">
    <source>
        <dbReference type="ARBA" id="ARBA00022525"/>
    </source>
</evidence>
<protein>
    <submittedName>
        <fullName evidence="6">CADN-like protein</fullName>
    </submittedName>
</protein>
<keyword evidence="3" id="KW-0732">Signal</keyword>